<dbReference type="PANTHER" id="PTHR14154">
    <property type="entry name" value="UPF0041 BRAIN PROTEIN 44-RELATED"/>
    <property type="match status" value="1"/>
</dbReference>
<protein>
    <submittedName>
        <fullName evidence="7">Uncharacterized protein</fullName>
    </submittedName>
</protein>
<evidence type="ECO:0000256" key="2">
    <source>
        <dbReference type="ARBA" id="ARBA00022692"/>
    </source>
</evidence>
<keyword evidence="2 6" id="KW-0812">Transmembrane</keyword>
<keyword evidence="4 6" id="KW-0472">Membrane</keyword>
<feature type="region of interest" description="Disordered" evidence="5">
    <location>
        <begin position="60"/>
        <end position="88"/>
    </location>
</feature>
<gene>
    <name evidence="7" type="ORF">TIFTF001_010310</name>
</gene>
<dbReference type="Gramene" id="FCD_00009873-RA">
    <property type="protein sequence ID" value="FCD_00009873-RA:cds"/>
    <property type="gene ID" value="FCD_00009873"/>
</dbReference>
<evidence type="ECO:0000256" key="5">
    <source>
        <dbReference type="SAM" id="MobiDB-lite"/>
    </source>
</evidence>
<keyword evidence="8" id="KW-1185">Reference proteome</keyword>
<evidence type="ECO:0000256" key="3">
    <source>
        <dbReference type="ARBA" id="ARBA00022989"/>
    </source>
</evidence>
<organism evidence="7 8">
    <name type="scientific">Ficus carica</name>
    <name type="common">Common fig</name>
    <dbReference type="NCBI Taxonomy" id="3494"/>
    <lineage>
        <taxon>Eukaryota</taxon>
        <taxon>Viridiplantae</taxon>
        <taxon>Streptophyta</taxon>
        <taxon>Embryophyta</taxon>
        <taxon>Tracheophyta</taxon>
        <taxon>Spermatophyta</taxon>
        <taxon>Magnoliopsida</taxon>
        <taxon>eudicotyledons</taxon>
        <taxon>Gunneridae</taxon>
        <taxon>Pentapetalae</taxon>
        <taxon>rosids</taxon>
        <taxon>fabids</taxon>
        <taxon>Rosales</taxon>
        <taxon>Moraceae</taxon>
        <taxon>Ficeae</taxon>
        <taxon>Ficus</taxon>
    </lineage>
</organism>
<dbReference type="AlphaFoldDB" id="A0AA88D1Y6"/>
<comment type="subcellular location">
    <subcellularLocation>
        <location evidence="1">Membrane</location>
        <topology evidence="1">Multi-pass membrane protein</topology>
    </subcellularLocation>
</comment>
<name>A0AA88D1Y6_FICCA</name>
<feature type="transmembrane region" description="Helical" evidence="6">
    <location>
        <begin position="164"/>
        <end position="185"/>
    </location>
</feature>
<sequence length="245" mass="27234">MASIAISASLQRAYSSYHIAKKQQPQPKLARSLGTKQASTNAVTLKVEGQTSLGVTEQVQDKSGSRIDELGNAENTAKDGAETESSGMKFTDQRWKNGIWDLNMFVKDGKVNWDGLIVAEATRRKFLELFPEAATNQDPVLFKSSIIPWWAWLKRSYLPEAELLNGRAAMVGFFIAYAVDALTGLDVVGQTGSFICKAGVFATVVGVILFRRTKDFDNLKKLADEATLYDKQWQSSWQDQKEKKV</sequence>
<reference evidence="7" key="1">
    <citation type="submission" date="2023-07" db="EMBL/GenBank/DDBJ databases">
        <title>draft genome sequence of fig (Ficus carica).</title>
        <authorList>
            <person name="Takahashi T."/>
            <person name="Nishimura K."/>
        </authorList>
    </citation>
    <scope>NUCLEOTIDE SEQUENCE</scope>
</reference>
<dbReference type="Proteomes" id="UP001187192">
    <property type="component" value="Unassembled WGS sequence"/>
</dbReference>
<dbReference type="SUPFAM" id="SSF103511">
    <property type="entry name" value="Chlorophyll a-b binding protein"/>
    <property type="match status" value="1"/>
</dbReference>
<evidence type="ECO:0000256" key="6">
    <source>
        <dbReference type="SAM" id="Phobius"/>
    </source>
</evidence>
<dbReference type="EMBL" id="BTGU01000012">
    <property type="protein sequence ID" value="GMN41080.1"/>
    <property type="molecule type" value="Genomic_DNA"/>
</dbReference>
<keyword evidence="3 6" id="KW-1133">Transmembrane helix</keyword>
<evidence type="ECO:0000313" key="7">
    <source>
        <dbReference type="EMBL" id="GMN41080.1"/>
    </source>
</evidence>
<accession>A0AA88D1Y6</accession>
<evidence type="ECO:0000256" key="1">
    <source>
        <dbReference type="ARBA" id="ARBA00004141"/>
    </source>
</evidence>
<feature type="transmembrane region" description="Helical" evidence="6">
    <location>
        <begin position="191"/>
        <end position="210"/>
    </location>
</feature>
<feature type="compositionally biased region" description="Basic and acidic residues" evidence="5">
    <location>
        <begin position="60"/>
        <end position="69"/>
    </location>
</feature>
<evidence type="ECO:0000313" key="8">
    <source>
        <dbReference type="Proteomes" id="UP001187192"/>
    </source>
</evidence>
<comment type="caution">
    <text evidence="7">The sequence shown here is derived from an EMBL/GenBank/DDBJ whole genome shotgun (WGS) entry which is preliminary data.</text>
</comment>
<proteinExistence type="predicted"/>
<evidence type="ECO:0000256" key="4">
    <source>
        <dbReference type="ARBA" id="ARBA00023136"/>
    </source>
</evidence>
<dbReference type="GO" id="GO:0016020">
    <property type="term" value="C:membrane"/>
    <property type="evidence" value="ECO:0007669"/>
    <property type="project" value="UniProtKB-SubCell"/>
</dbReference>